<dbReference type="HOGENOM" id="CLU_2821639_0_0_11"/>
<gene>
    <name evidence="1" type="ordered locus">AS9A_1099</name>
</gene>
<evidence type="ECO:0000313" key="1">
    <source>
        <dbReference type="EMBL" id="AEF39551.1"/>
    </source>
</evidence>
<evidence type="ECO:0000313" key="2">
    <source>
        <dbReference type="Proteomes" id="UP000009235"/>
    </source>
</evidence>
<accession>F6EQT9</accession>
<sequence length="66" mass="7457">MNFPQVVQVLLTLVAFVAGVARGWELRPPHLRKLMRKMLNCRNDEFRPSGIVILKGALTDASPLRD</sequence>
<dbReference type="KEGG" id="asd:AS9A_1099"/>
<dbReference type="EMBL" id="CP002786">
    <property type="protein sequence ID" value="AEF39551.1"/>
    <property type="molecule type" value="Genomic_DNA"/>
</dbReference>
<reference evidence="1 2" key="1">
    <citation type="journal article" date="2011" name="J. Bacteriol.">
        <title>Complete genome sequence of Amycolicicoccus subflavus DQS3-9A1T, an actinomycete isolated from crude oil-polluted soil.</title>
        <authorList>
            <person name="Cai M."/>
            <person name="Chen W.M."/>
            <person name="Nie Y."/>
            <person name="Chi C.Q."/>
            <person name="Wang Y.N."/>
            <person name="Tang Y.Q."/>
            <person name="Li G.Y."/>
            <person name="Wu X.L."/>
        </authorList>
    </citation>
    <scope>NUCLEOTIDE SEQUENCE [LARGE SCALE GENOMIC DNA]</scope>
    <source>
        <strain evidence="2">DSM 45089 / DQS3-9A1</strain>
    </source>
</reference>
<keyword evidence="2" id="KW-1185">Reference proteome</keyword>
<dbReference type="AlphaFoldDB" id="F6EQT9"/>
<organism evidence="1 2">
    <name type="scientific">Hoyosella subflava (strain DSM 45089 / JCM 17490 / NBRC 109087 / DQS3-9A1)</name>
    <name type="common">Amycolicicoccus subflavus</name>
    <dbReference type="NCBI Taxonomy" id="443218"/>
    <lineage>
        <taxon>Bacteria</taxon>
        <taxon>Bacillati</taxon>
        <taxon>Actinomycetota</taxon>
        <taxon>Actinomycetes</taxon>
        <taxon>Mycobacteriales</taxon>
        <taxon>Hoyosellaceae</taxon>
        <taxon>Hoyosella</taxon>
    </lineage>
</organism>
<dbReference type="Proteomes" id="UP000009235">
    <property type="component" value="Chromosome"/>
</dbReference>
<proteinExistence type="predicted"/>
<name>F6EQT9_HOYSD</name>
<protein>
    <submittedName>
        <fullName evidence="1">Uncharacterized protein</fullName>
    </submittedName>
</protein>